<dbReference type="Gramene" id="OGLUM04G09680.1">
    <property type="protein sequence ID" value="OGLUM04G09680.1"/>
    <property type="gene ID" value="OGLUM04G09680"/>
</dbReference>
<organism evidence="2">
    <name type="scientific">Oryza glumipatula</name>
    <dbReference type="NCBI Taxonomy" id="40148"/>
    <lineage>
        <taxon>Eukaryota</taxon>
        <taxon>Viridiplantae</taxon>
        <taxon>Streptophyta</taxon>
        <taxon>Embryophyta</taxon>
        <taxon>Tracheophyta</taxon>
        <taxon>Spermatophyta</taxon>
        <taxon>Magnoliopsida</taxon>
        <taxon>Liliopsida</taxon>
        <taxon>Poales</taxon>
        <taxon>Poaceae</taxon>
        <taxon>BOP clade</taxon>
        <taxon>Oryzoideae</taxon>
        <taxon>Oryzeae</taxon>
        <taxon>Oryzinae</taxon>
        <taxon>Oryza</taxon>
    </lineage>
</organism>
<evidence type="ECO:0000313" key="3">
    <source>
        <dbReference type="Proteomes" id="UP000026961"/>
    </source>
</evidence>
<dbReference type="HOGENOM" id="CLU_2053298_0_0_1"/>
<evidence type="ECO:0000313" key="2">
    <source>
        <dbReference type="EnsemblPlants" id="OGLUM04G09680.1"/>
    </source>
</evidence>
<keyword evidence="3" id="KW-1185">Reference proteome</keyword>
<reference evidence="2" key="2">
    <citation type="submission" date="2018-05" db="EMBL/GenBank/DDBJ databases">
        <title>OgluRS3 (Oryza glumaepatula Reference Sequence Version 3).</title>
        <authorList>
            <person name="Zhang J."/>
            <person name="Kudrna D."/>
            <person name="Lee S."/>
            <person name="Talag J."/>
            <person name="Welchert J."/>
            <person name="Wing R.A."/>
        </authorList>
    </citation>
    <scope>NUCLEOTIDE SEQUENCE [LARGE SCALE GENOMIC DNA]</scope>
</reference>
<feature type="chain" id="PRO_5002352332" evidence="1">
    <location>
        <begin position="22"/>
        <end position="120"/>
    </location>
</feature>
<protein>
    <submittedName>
        <fullName evidence="2">Uncharacterized protein</fullName>
    </submittedName>
</protein>
<name>A0A0D9ZJU3_9ORYZ</name>
<reference evidence="2" key="1">
    <citation type="submission" date="2015-04" db="UniProtKB">
        <authorList>
            <consortium name="EnsemblPlants"/>
        </authorList>
    </citation>
    <scope>IDENTIFICATION</scope>
</reference>
<accession>A0A0D9ZJU3</accession>
<sequence length="120" mass="12641">MGAWLLALALPCGDFFCGVDGVRLRRRPAATSGGARRQAGKAKRERAACSGAAAWAQARSAGRRTAGVEQPPAAAAPKSRLAGGCSLYFLLRSKKISILSQGLKLDILKRINNNYDPEGS</sequence>
<feature type="signal peptide" evidence="1">
    <location>
        <begin position="1"/>
        <end position="21"/>
    </location>
</feature>
<proteinExistence type="predicted"/>
<dbReference type="AlphaFoldDB" id="A0A0D9ZJU3"/>
<keyword evidence="1" id="KW-0732">Signal</keyword>
<evidence type="ECO:0000256" key="1">
    <source>
        <dbReference type="SAM" id="SignalP"/>
    </source>
</evidence>
<dbReference type="EnsemblPlants" id="OGLUM04G09680.1">
    <property type="protein sequence ID" value="OGLUM04G09680.1"/>
    <property type="gene ID" value="OGLUM04G09680"/>
</dbReference>
<dbReference type="Proteomes" id="UP000026961">
    <property type="component" value="Chromosome 4"/>
</dbReference>